<evidence type="ECO:0000313" key="1">
    <source>
        <dbReference type="EMBL" id="MBN9670439.1"/>
    </source>
</evidence>
<dbReference type="EMBL" id="JAEKJZ010000001">
    <property type="protein sequence ID" value="MBN9670439.1"/>
    <property type="molecule type" value="Genomic_DNA"/>
</dbReference>
<comment type="caution">
    <text evidence="1">The sequence shown here is derived from an EMBL/GenBank/DDBJ whole genome shotgun (WGS) entry which is preliminary data.</text>
</comment>
<dbReference type="RefSeq" id="WP_207139922.1">
    <property type="nucleotide sequence ID" value="NZ_JAEKJZ010000001.1"/>
</dbReference>
<proteinExistence type="predicted"/>
<organism evidence="1 2">
    <name type="scientific">Roseibium aggregatum</name>
    <dbReference type="NCBI Taxonomy" id="187304"/>
    <lineage>
        <taxon>Bacteria</taxon>
        <taxon>Pseudomonadati</taxon>
        <taxon>Pseudomonadota</taxon>
        <taxon>Alphaproteobacteria</taxon>
        <taxon>Hyphomicrobiales</taxon>
        <taxon>Stappiaceae</taxon>
        <taxon>Roseibium</taxon>
    </lineage>
</organism>
<sequence>MPVGRRNPPLADFDRDGVLSALGEARSILVLARKSLRPRSGLSRSAEAVIAEIDEFALILTGARDYFHLKGHSTPARGGKGAG</sequence>
<reference evidence="1" key="1">
    <citation type="submission" date="2020-12" db="EMBL/GenBank/DDBJ databases">
        <title>Oil enriched cultivation method for isolating marine PHA-producing bacteria.</title>
        <authorList>
            <person name="Zheng W."/>
            <person name="Yu S."/>
            <person name="Huang Y."/>
        </authorList>
    </citation>
    <scope>NUCLEOTIDE SEQUENCE</scope>
    <source>
        <strain evidence="1">SY-2-12</strain>
    </source>
</reference>
<evidence type="ECO:0000313" key="2">
    <source>
        <dbReference type="Proteomes" id="UP000664096"/>
    </source>
</evidence>
<accession>A0A939J484</accession>
<gene>
    <name evidence="1" type="ORF">JF539_08830</name>
</gene>
<name>A0A939J484_9HYPH</name>
<dbReference type="AlphaFoldDB" id="A0A939J484"/>
<dbReference type="Proteomes" id="UP000664096">
    <property type="component" value="Unassembled WGS sequence"/>
</dbReference>
<protein>
    <submittedName>
        <fullName evidence="1">Uncharacterized protein</fullName>
    </submittedName>
</protein>